<sequence length="95" mass="10355">MTEGRHESPFFMLTISRCLTRYPHAVAKGSPFYATAAGEEKALPSPVTHREQADSATAISYLTSICACGSLTLRSSDGVEYADLLYQHNGKNFIP</sequence>
<proteinExistence type="predicted"/>
<name>A0A376DG83_9GAMM</name>
<gene>
    <name evidence="1" type="ORF">NCTC12121_01967</name>
</gene>
<reference evidence="1 2" key="1">
    <citation type="submission" date="2018-06" db="EMBL/GenBank/DDBJ databases">
        <authorList>
            <consortium name="Pathogen Informatics"/>
            <person name="Doyle S."/>
        </authorList>
    </citation>
    <scope>NUCLEOTIDE SEQUENCE [LARGE SCALE GENOMIC DNA]</scope>
    <source>
        <strain evidence="1 2">NCTC12121</strain>
    </source>
</reference>
<evidence type="ECO:0000313" key="2">
    <source>
        <dbReference type="Proteomes" id="UP000255248"/>
    </source>
</evidence>
<accession>A0A376DG83</accession>
<dbReference type="Proteomes" id="UP000255248">
    <property type="component" value="Unassembled WGS sequence"/>
</dbReference>
<protein>
    <submittedName>
        <fullName evidence="1">Uncharacterized protein</fullName>
    </submittedName>
</protein>
<dbReference type="EMBL" id="UFXZ01000001">
    <property type="protein sequence ID" value="STC88912.1"/>
    <property type="molecule type" value="Genomic_DNA"/>
</dbReference>
<evidence type="ECO:0000313" key="1">
    <source>
        <dbReference type="EMBL" id="STC88912.1"/>
    </source>
</evidence>
<organism evidence="1 2">
    <name type="scientific">Edwardsiella hoshinae</name>
    <dbReference type="NCBI Taxonomy" id="93378"/>
    <lineage>
        <taxon>Bacteria</taxon>
        <taxon>Pseudomonadati</taxon>
        <taxon>Pseudomonadota</taxon>
        <taxon>Gammaproteobacteria</taxon>
        <taxon>Enterobacterales</taxon>
        <taxon>Hafniaceae</taxon>
        <taxon>Edwardsiella</taxon>
    </lineage>
</organism>
<dbReference type="AlphaFoldDB" id="A0A376DG83"/>